<evidence type="ECO:0000313" key="1">
    <source>
        <dbReference type="EMBL" id="GGN55558.1"/>
    </source>
</evidence>
<keyword evidence="2" id="KW-1185">Reference proteome</keyword>
<reference evidence="2" key="1">
    <citation type="journal article" date="2019" name="Int. J. Syst. Evol. Microbiol.">
        <title>The Global Catalogue of Microorganisms (GCM) 10K type strain sequencing project: providing services to taxonomists for standard genome sequencing and annotation.</title>
        <authorList>
            <consortium name="The Broad Institute Genomics Platform"/>
            <consortium name="The Broad Institute Genome Sequencing Center for Infectious Disease"/>
            <person name="Wu L."/>
            <person name="Ma J."/>
        </authorList>
    </citation>
    <scope>NUCLEOTIDE SEQUENCE [LARGE SCALE GENOMIC DNA]</scope>
    <source>
        <strain evidence="2">CGMCC 1.6784</strain>
    </source>
</reference>
<gene>
    <name evidence="1" type="ORF">GCM10011349_32340</name>
</gene>
<name>A0ABQ2JS83_9SPHN</name>
<dbReference type="RefSeq" id="WP_188821208.1">
    <property type="nucleotide sequence ID" value="NZ_BMLK01000016.1"/>
</dbReference>
<evidence type="ECO:0000313" key="2">
    <source>
        <dbReference type="Proteomes" id="UP000605099"/>
    </source>
</evidence>
<accession>A0ABQ2JS83</accession>
<dbReference type="Proteomes" id="UP000605099">
    <property type="component" value="Unassembled WGS sequence"/>
</dbReference>
<comment type="caution">
    <text evidence="1">The sequence shown here is derived from an EMBL/GenBank/DDBJ whole genome shotgun (WGS) entry which is preliminary data.</text>
</comment>
<sequence>MSYTIDIGAAPANAECAQLGQTPDFERVNRFEIDAYRIAIIAIHGLPPEGCRFTSKPNQHDFGTYRTLVLQIDNENDTAVSAYAEAVEDGLDNWHDAGMAPPIDYDGVVARIPRPQLDEVVIGALLTTRPAADGRFAIPHFETLHNNLAAAFPECAESAQARLSRLVDNPGEAHS</sequence>
<proteinExistence type="predicted"/>
<dbReference type="EMBL" id="BMLK01000016">
    <property type="protein sequence ID" value="GGN55558.1"/>
    <property type="molecule type" value="Genomic_DNA"/>
</dbReference>
<protein>
    <submittedName>
        <fullName evidence="1">Uncharacterized protein</fullName>
    </submittedName>
</protein>
<organism evidence="1 2">
    <name type="scientific">Novosphingobium indicum</name>
    <dbReference type="NCBI Taxonomy" id="462949"/>
    <lineage>
        <taxon>Bacteria</taxon>
        <taxon>Pseudomonadati</taxon>
        <taxon>Pseudomonadota</taxon>
        <taxon>Alphaproteobacteria</taxon>
        <taxon>Sphingomonadales</taxon>
        <taxon>Sphingomonadaceae</taxon>
        <taxon>Novosphingobium</taxon>
    </lineage>
</organism>